<organism evidence="3">
    <name type="scientific">Auxenochlorella protothecoides</name>
    <name type="common">Green microalga</name>
    <name type="synonym">Chlorella protothecoides</name>
    <dbReference type="NCBI Taxonomy" id="3075"/>
    <lineage>
        <taxon>Eukaryota</taxon>
        <taxon>Viridiplantae</taxon>
        <taxon>Chlorophyta</taxon>
        <taxon>core chlorophytes</taxon>
        <taxon>Trebouxiophyceae</taxon>
        <taxon>Chlorellales</taxon>
        <taxon>Chlorellaceae</taxon>
        <taxon>Auxenochlorella</taxon>
    </lineage>
</organism>
<proteinExistence type="predicted"/>
<gene>
    <name evidence="2" type="ORF">g.35546</name>
    <name evidence="3" type="ORF">g.35548</name>
</gene>
<reference evidence="3" key="1">
    <citation type="submission" date="2015-08" db="EMBL/GenBank/DDBJ databases">
        <authorList>
            <person name="Babu N.S."/>
            <person name="Beckwith C.J."/>
            <person name="Beseler K.G."/>
            <person name="Brison A."/>
            <person name="Carone J.V."/>
            <person name="Caskin T.P."/>
            <person name="Diamond M."/>
            <person name="Durham M.E."/>
            <person name="Foxe J.M."/>
            <person name="Go M."/>
            <person name="Henderson B.A."/>
            <person name="Jones I.B."/>
            <person name="McGettigan J.A."/>
            <person name="Micheletti S.J."/>
            <person name="Nasrallah M.E."/>
            <person name="Ortiz D."/>
            <person name="Piller C.R."/>
            <person name="Privatt S.R."/>
            <person name="Schneider S.L."/>
            <person name="Sharp S."/>
            <person name="Smith T.C."/>
            <person name="Stanton J.D."/>
            <person name="Ullery H.E."/>
            <person name="Wilson R.J."/>
            <person name="Serrano M.G."/>
            <person name="Buck G."/>
            <person name="Lee V."/>
            <person name="Wang Y."/>
            <person name="Carvalho R."/>
            <person name="Voegtly L."/>
            <person name="Shi R."/>
            <person name="Duckworth R."/>
            <person name="Johnson A."/>
            <person name="Loviza R."/>
            <person name="Walstead R."/>
            <person name="Shah Z."/>
            <person name="Kiflezghi M."/>
            <person name="Wade K."/>
            <person name="Ball S.L."/>
            <person name="Bradley K.W."/>
            <person name="Asai D.J."/>
            <person name="Bowman C.A."/>
            <person name="Russell D.A."/>
            <person name="Pope W.H."/>
            <person name="Jacobs-Sera D."/>
            <person name="Hendrix R.W."/>
            <person name="Hatfull G.F."/>
        </authorList>
    </citation>
    <scope>NUCLEOTIDE SEQUENCE</scope>
</reference>
<sequence>MPDIAIPAAQSAAQHSPRAEADPLVRRAPEAPAKPDSGSGKEPPSRGPASRHTMPSTTSSTSLRSHSSGAELARVPLSYSALPQAPSPFDFPHHQQEAPAGWAPAQGNGSQRVQERGAGPLNGTSAGRLEGKGYGKGKERDSHFSQGTTFSDADYVASAKGGCCSVQ</sequence>
<dbReference type="EMBL" id="GDKF01006259">
    <property type="protein sequence ID" value="JAT72363.1"/>
    <property type="molecule type" value="Transcribed_RNA"/>
</dbReference>
<protein>
    <submittedName>
        <fullName evidence="3">Uncharacterized protein</fullName>
    </submittedName>
</protein>
<dbReference type="AlphaFoldDB" id="A0A1D2A0B1"/>
<evidence type="ECO:0000313" key="3">
    <source>
        <dbReference type="EMBL" id="JAT72363.1"/>
    </source>
</evidence>
<feature type="compositionally biased region" description="Basic and acidic residues" evidence="1">
    <location>
        <begin position="17"/>
        <end position="29"/>
    </location>
</feature>
<accession>A0A1D2A0B1</accession>
<evidence type="ECO:0000313" key="2">
    <source>
        <dbReference type="EMBL" id="JAT70393.1"/>
    </source>
</evidence>
<evidence type="ECO:0000256" key="1">
    <source>
        <dbReference type="SAM" id="MobiDB-lite"/>
    </source>
</evidence>
<feature type="compositionally biased region" description="Low complexity" evidence="1">
    <location>
        <begin position="50"/>
        <end position="68"/>
    </location>
</feature>
<dbReference type="EMBL" id="GDKF01008229">
    <property type="protein sequence ID" value="JAT70393.1"/>
    <property type="molecule type" value="Transcribed_RNA"/>
</dbReference>
<feature type="region of interest" description="Disordered" evidence="1">
    <location>
        <begin position="1"/>
        <end position="147"/>
    </location>
</feature>
<feature type="compositionally biased region" description="Basic and acidic residues" evidence="1">
    <location>
        <begin position="129"/>
        <end position="143"/>
    </location>
</feature>
<name>A0A1D2A0B1_AUXPR</name>